<dbReference type="Proteomes" id="UP000245626">
    <property type="component" value="Unassembled WGS sequence"/>
</dbReference>
<protein>
    <submittedName>
        <fullName evidence="1">Uncharacterized protein</fullName>
    </submittedName>
</protein>
<accession>A0ACD0NZT8</accession>
<gene>
    <name evidence="1" type="ORF">IE53DRAFT_342573</name>
</gene>
<organism evidence="1 2">
    <name type="scientific">Violaceomyces palustris</name>
    <dbReference type="NCBI Taxonomy" id="1673888"/>
    <lineage>
        <taxon>Eukaryota</taxon>
        <taxon>Fungi</taxon>
        <taxon>Dikarya</taxon>
        <taxon>Basidiomycota</taxon>
        <taxon>Ustilaginomycotina</taxon>
        <taxon>Ustilaginomycetes</taxon>
        <taxon>Violaceomycetales</taxon>
        <taxon>Violaceomycetaceae</taxon>
        <taxon>Violaceomyces</taxon>
    </lineage>
</organism>
<sequence length="253" mass="28217">MSWFSNQWSRWSNGLSPSQDSNVIRRVEVVWGRERMQVVLPKITAVTLGHLKHEISSITSIPYEQVKLIHQGLILKDDRSALTAYGIREGSRLILVGTAGGVKEGDKVGSRGPATLSVGEQRARAKKKREEDTSEEGLMARIEETLSEARNSLFPEVVQFEESPTTTREGLEAQATTTTSDHRQLLSPEQIMASHRRLSEMLLRCLLSLDNVQVNSDATRAARKAGVKDVQSHLDRLDFAWNLAKEKGIKASM</sequence>
<keyword evidence="2" id="KW-1185">Reference proteome</keyword>
<dbReference type="EMBL" id="KZ819854">
    <property type="protein sequence ID" value="PWN51297.1"/>
    <property type="molecule type" value="Genomic_DNA"/>
</dbReference>
<proteinExistence type="predicted"/>
<evidence type="ECO:0000313" key="1">
    <source>
        <dbReference type="EMBL" id="PWN51297.1"/>
    </source>
</evidence>
<name>A0ACD0NZT8_9BASI</name>
<reference evidence="1 2" key="1">
    <citation type="journal article" date="2018" name="Mol. Biol. Evol.">
        <title>Broad Genomic Sampling Reveals a Smut Pathogenic Ancestry of the Fungal Clade Ustilaginomycotina.</title>
        <authorList>
            <person name="Kijpornyongpan T."/>
            <person name="Mondo S.J."/>
            <person name="Barry K."/>
            <person name="Sandor L."/>
            <person name="Lee J."/>
            <person name="Lipzen A."/>
            <person name="Pangilinan J."/>
            <person name="LaButti K."/>
            <person name="Hainaut M."/>
            <person name="Henrissat B."/>
            <person name="Grigoriev I.V."/>
            <person name="Spatafora J.W."/>
            <person name="Aime M.C."/>
        </authorList>
    </citation>
    <scope>NUCLEOTIDE SEQUENCE [LARGE SCALE GENOMIC DNA]</scope>
    <source>
        <strain evidence="1 2">SA 807</strain>
    </source>
</reference>
<evidence type="ECO:0000313" key="2">
    <source>
        <dbReference type="Proteomes" id="UP000245626"/>
    </source>
</evidence>